<evidence type="ECO:0000313" key="1">
    <source>
        <dbReference type="EMBL" id="GAI97931.1"/>
    </source>
</evidence>
<feature type="non-terminal residue" evidence="1">
    <location>
        <position position="1"/>
    </location>
</feature>
<dbReference type="EMBL" id="BARW01015705">
    <property type="protein sequence ID" value="GAI97931.1"/>
    <property type="molecule type" value="Genomic_DNA"/>
</dbReference>
<evidence type="ECO:0008006" key="2">
    <source>
        <dbReference type="Google" id="ProtNLM"/>
    </source>
</evidence>
<accession>X1U2S8</accession>
<protein>
    <recommendedName>
        <fullName evidence="2">IPT/TIG domain-containing protein</fullName>
    </recommendedName>
</protein>
<dbReference type="AlphaFoldDB" id="X1U2S8"/>
<name>X1U2S8_9ZZZZ</name>
<organism evidence="1">
    <name type="scientific">marine sediment metagenome</name>
    <dbReference type="NCBI Taxonomy" id="412755"/>
    <lineage>
        <taxon>unclassified sequences</taxon>
        <taxon>metagenomes</taxon>
        <taxon>ecological metagenomes</taxon>
    </lineage>
</organism>
<reference evidence="1" key="1">
    <citation type="journal article" date="2014" name="Front. Microbiol.">
        <title>High frequency of phylogenetically diverse reductive dehalogenase-homologous genes in deep subseafloor sedimentary metagenomes.</title>
        <authorList>
            <person name="Kawai M."/>
            <person name="Futagami T."/>
            <person name="Toyoda A."/>
            <person name="Takaki Y."/>
            <person name="Nishi S."/>
            <person name="Hori S."/>
            <person name="Arai W."/>
            <person name="Tsubouchi T."/>
            <person name="Morono Y."/>
            <person name="Uchiyama I."/>
            <person name="Ito T."/>
            <person name="Fujiyama A."/>
            <person name="Inagaki F."/>
            <person name="Takami H."/>
        </authorList>
    </citation>
    <scope>NUCLEOTIDE SEQUENCE</scope>
    <source>
        <strain evidence="1">Expedition CK06-06</strain>
    </source>
</reference>
<gene>
    <name evidence="1" type="ORF">S12H4_27502</name>
</gene>
<proteinExistence type="predicted"/>
<comment type="caution">
    <text evidence="1">The sequence shown here is derived from an EMBL/GenBank/DDBJ whole genome shotgun (WGS) entry which is preliminary data.</text>
</comment>
<sequence length="288" mass="29978">GLKGDDVDVKGYGFGEEVVVGIQIDPWTVPTETIGTGTGSIFTFAGTLDYFPIVAGTLVITDGTETFNDDGLGGFVAATGSINYATGAYSVTFVSAPTTVVGAVYDRDVVIIESSSSFETDELGSFTKEFDIPDFPYGVNAYTIRAQDASNMDTVTFTIGASISVTPEEGPTGTVVTVDGRGWTTGSTMTFMLDTDPAEVVNDATITVSGGMFSADIVIPGMTDEGEYSLTAMESGALPAATIDFEVTGIPEIVVSPTYGSPGATIFVTGYNFTQIAGTEVVIELWSK</sequence>
<feature type="non-terminal residue" evidence="1">
    <location>
        <position position="288"/>
    </location>
</feature>